<proteinExistence type="predicted"/>
<feature type="domain" description="VOC" evidence="1">
    <location>
        <begin position="5"/>
        <end position="119"/>
    </location>
</feature>
<reference evidence="2 3" key="1">
    <citation type="journal article" date="2015" name="Proc. Natl. Acad. Sci. U.S.A.">
        <title>Expanded metabolic versatility of ubiquitous nitrite-oxidizing bacteria from the genus Nitrospira.</title>
        <authorList>
            <person name="Koch H."/>
            <person name="Lucker S."/>
            <person name="Albertsen M."/>
            <person name="Kitzinger K."/>
            <person name="Herbold C."/>
            <person name="Spieck E."/>
            <person name="Nielsen P.H."/>
            <person name="Wagner M."/>
            <person name="Daims H."/>
        </authorList>
    </citation>
    <scope>NUCLEOTIDE SEQUENCE [LARGE SCALE GENOMIC DNA]</scope>
    <source>
        <strain evidence="2 3">NSP M-1</strain>
    </source>
</reference>
<dbReference type="Gene3D" id="3.10.180.10">
    <property type="entry name" value="2,3-Dihydroxybiphenyl 1,2-Dioxygenase, domain 1"/>
    <property type="match status" value="1"/>
</dbReference>
<evidence type="ECO:0000313" key="2">
    <source>
        <dbReference type="EMBL" id="ALA56889.1"/>
    </source>
</evidence>
<dbReference type="EMBL" id="CP011801">
    <property type="protein sequence ID" value="ALA56889.1"/>
    <property type="molecule type" value="Genomic_DNA"/>
</dbReference>
<organism evidence="2 3">
    <name type="scientific">Nitrospira moscoviensis</name>
    <dbReference type="NCBI Taxonomy" id="42253"/>
    <lineage>
        <taxon>Bacteria</taxon>
        <taxon>Pseudomonadati</taxon>
        <taxon>Nitrospirota</taxon>
        <taxon>Nitrospiria</taxon>
        <taxon>Nitrospirales</taxon>
        <taxon>Nitrospiraceae</taxon>
        <taxon>Nitrospira</taxon>
    </lineage>
</organism>
<keyword evidence="3" id="KW-1185">Reference proteome</keyword>
<dbReference type="PANTHER" id="PTHR33993">
    <property type="entry name" value="GLYOXALASE-RELATED"/>
    <property type="match status" value="1"/>
</dbReference>
<dbReference type="PATRIC" id="fig|42253.5.peg.446"/>
<dbReference type="KEGG" id="nmv:NITMOv2_0453"/>
<evidence type="ECO:0000313" key="3">
    <source>
        <dbReference type="Proteomes" id="UP000069205"/>
    </source>
</evidence>
<keyword evidence="2" id="KW-0456">Lyase</keyword>
<dbReference type="InterPro" id="IPR037523">
    <property type="entry name" value="VOC_core"/>
</dbReference>
<dbReference type="InterPro" id="IPR004360">
    <property type="entry name" value="Glyas_Fos-R_dOase_dom"/>
</dbReference>
<accession>A0A0K2G7P0</accession>
<dbReference type="RefSeq" id="WP_053378309.1">
    <property type="nucleotide sequence ID" value="NZ_CP011801.1"/>
</dbReference>
<dbReference type="Proteomes" id="UP000069205">
    <property type="component" value="Chromosome"/>
</dbReference>
<dbReference type="Pfam" id="PF00903">
    <property type="entry name" value="Glyoxalase"/>
    <property type="match status" value="1"/>
</dbReference>
<dbReference type="OrthoDB" id="9804907at2"/>
<dbReference type="GO" id="GO:0004462">
    <property type="term" value="F:lactoylglutathione lyase activity"/>
    <property type="evidence" value="ECO:0007669"/>
    <property type="project" value="UniProtKB-EC"/>
</dbReference>
<dbReference type="InterPro" id="IPR029068">
    <property type="entry name" value="Glyas_Bleomycin-R_OHBP_Dase"/>
</dbReference>
<dbReference type="AlphaFoldDB" id="A0A0K2G7P0"/>
<dbReference type="InterPro" id="IPR052164">
    <property type="entry name" value="Anthracycline_SecMetBiosynth"/>
</dbReference>
<evidence type="ECO:0000259" key="1">
    <source>
        <dbReference type="PROSITE" id="PS51819"/>
    </source>
</evidence>
<dbReference type="SUPFAM" id="SSF54593">
    <property type="entry name" value="Glyoxalase/Bleomycin resistance protein/Dihydroxybiphenyl dioxygenase"/>
    <property type="match status" value="1"/>
</dbReference>
<dbReference type="EC" id="4.4.1.5" evidence="2"/>
<gene>
    <name evidence="2" type="ORF">NITMOv2_0453</name>
</gene>
<protein>
    <submittedName>
        <fullName evidence="2">Putative Lactoylglutathione lyase</fullName>
        <ecNumber evidence="2">4.4.1.5</ecNumber>
    </submittedName>
</protein>
<dbReference type="STRING" id="42253.NITMOv2_0453"/>
<sequence length="122" mass="13248">MKVIEIAFTCYPVTDLRRARRFYEEVLGLKQSRFFGTEDAGFVEYDIGSGTLAIGNGAPEWKPSPGGGSAGLEVEDFDGAIKQLKASGCRFHLEPMETPVCHMAVVADPDGNSVTIHRRKAG</sequence>
<dbReference type="PROSITE" id="PS51819">
    <property type="entry name" value="VOC"/>
    <property type="match status" value="1"/>
</dbReference>
<name>A0A0K2G7P0_NITMO</name>